<dbReference type="Gene3D" id="1.10.1370.40">
    <property type="match status" value="1"/>
</dbReference>
<evidence type="ECO:0000256" key="7">
    <source>
        <dbReference type="ARBA" id="ARBA00024603"/>
    </source>
</evidence>
<dbReference type="STRING" id="742823.HMPREF9465_01794"/>
<dbReference type="Pfam" id="PF19310">
    <property type="entry name" value="TOP_N"/>
    <property type="match status" value="1"/>
</dbReference>
<dbReference type="InterPro" id="IPR045090">
    <property type="entry name" value="Pept_M3A_M3B"/>
</dbReference>
<dbReference type="Gene3D" id="1.10.1370.10">
    <property type="entry name" value="Neurolysin, domain 3"/>
    <property type="match status" value="1"/>
</dbReference>
<dbReference type="GO" id="GO:0046872">
    <property type="term" value="F:metal ion binding"/>
    <property type="evidence" value="ECO:0007669"/>
    <property type="project" value="UniProtKB-UniRule"/>
</dbReference>
<evidence type="ECO:0000256" key="6">
    <source>
        <dbReference type="ARBA" id="ARBA00023049"/>
    </source>
</evidence>
<dbReference type="InterPro" id="IPR034005">
    <property type="entry name" value="M3A_DCP"/>
</dbReference>
<evidence type="ECO:0000256" key="8">
    <source>
        <dbReference type="ARBA" id="ARBA00026100"/>
    </source>
</evidence>
<comment type="catalytic activity">
    <reaction evidence="7">
        <text>Hydrolysis of oligopeptides, with broad specificity. Gly or Ala commonly occur as P1 or P1' residues, but more distant residues are also important, as is shown by the fact that Z-Gly-Pro-Gly-|-Gly-Pro-Ala is cleaved, but not Z-(Gly)(5).</text>
        <dbReference type="EC" id="3.4.24.70"/>
    </reaction>
</comment>
<dbReference type="AlphaFoldDB" id="K1JST7"/>
<dbReference type="GO" id="GO:0006508">
    <property type="term" value="P:proteolysis"/>
    <property type="evidence" value="ECO:0007669"/>
    <property type="project" value="UniProtKB-KW"/>
</dbReference>
<comment type="similarity">
    <text evidence="1 9">Belongs to the peptidase M3 family.</text>
</comment>
<dbReference type="eggNOG" id="COG0339">
    <property type="taxonomic scope" value="Bacteria"/>
</dbReference>
<evidence type="ECO:0000256" key="4">
    <source>
        <dbReference type="ARBA" id="ARBA00022801"/>
    </source>
</evidence>
<dbReference type="OrthoDB" id="9773538at2"/>
<keyword evidence="2 9" id="KW-0645">Protease</keyword>
<evidence type="ECO:0000256" key="9">
    <source>
        <dbReference type="RuleBase" id="RU003435"/>
    </source>
</evidence>
<evidence type="ECO:0000313" key="13">
    <source>
        <dbReference type="Proteomes" id="UP000005835"/>
    </source>
</evidence>
<dbReference type="RefSeq" id="WP_005436239.1">
    <property type="nucleotide sequence ID" value="NZ_JH815518.1"/>
</dbReference>
<dbReference type="InterPro" id="IPR045666">
    <property type="entry name" value="OpdA_N"/>
</dbReference>
<dbReference type="Pfam" id="PF01432">
    <property type="entry name" value="Peptidase_M3"/>
    <property type="match status" value="1"/>
</dbReference>
<dbReference type="GO" id="GO:0004222">
    <property type="term" value="F:metalloendopeptidase activity"/>
    <property type="evidence" value="ECO:0007669"/>
    <property type="project" value="UniProtKB-EC"/>
</dbReference>
<dbReference type="CDD" id="cd06456">
    <property type="entry name" value="M3A_DCP"/>
    <property type="match status" value="1"/>
</dbReference>
<dbReference type="Proteomes" id="UP000005835">
    <property type="component" value="Unassembled WGS sequence"/>
</dbReference>
<evidence type="ECO:0000313" key="12">
    <source>
        <dbReference type="EMBL" id="EKB30747.1"/>
    </source>
</evidence>
<organism evidence="12 13">
    <name type="scientific">Sutterella wadsworthensis 2_1_59BFAA</name>
    <dbReference type="NCBI Taxonomy" id="742823"/>
    <lineage>
        <taxon>Bacteria</taxon>
        <taxon>Pseudomonadati</taxon>
        <taxon>Pseudomonadota</taxon>
        <taxon>Betaproteobacteria</taxon>
        <taxon>Burkholderiales</taxon>
        <taxon>Sutterellaceae</taxon>
        <taxon>Sutterella</taxon>
    </lineage>
</organism>
<dbReference type="PANTHER" id="PTHR43660">
    <property type="entry name" value="DIPEPTIDYL CARBOXYPEPTIDASE"/>
    <property type="match status" value="1"/>
</dbReference>
<keyword evidence="6 9" id="KW-0482">Metalloprotease</keyword>
<feature type="domain" description="Oligopeptidase A N-terminal" evidence="11">
    <location>
        <begin position="30"/>
        <end position="151"/>
    </location>
</feature>
<dbReference type="PANTHER" id="PTHR43660:SF1">
    <property type="entry name" value="DIPEPTIDYL CARBOXYPEPTIDASE"/>
    <property type="match status" value="1"/>
</dbReference>
<dbReference type="PATRIC" id="fig|742823.3.peg.1789"/>
<evidence type="ECO:0000259" key="10">
    <source>
        <dbReference type="Pfam" id="PF01432"/>
    </source>
</evidence>
<dbReference type="InterPro" id="IPR001567">
    <property type="entry name" value="Pept_M3A_M3B_dom"/>
</dbReference>
<dbReference type="FunFam" id="3.40.390.10:FF:000009">
    <property type="entry name" value="Oligopeptidase A"/>
    <property type="match status" value="1"/>
</dbReference>
<dbReference type="InterPro" id="IPR024079">
    <property type="entry name" value="MetalloPept_cat_dom_sf"/>
</dbReference>
<evidence type="ECO:0000256" key="1">
    <source>
        <dbReference type="ARBA" id="ARBA00006040"/>
    </source>
</evidence>
<keyword evidence="3 9" id="KW-0479">Metal-binding</keyword>
<gene>
    <name evidence="12" type="ORF">HMPREF9465_01794</name>
</gene>
<dbReference type="HOGENOM" id="CLU_001805_4_1_4"/>
<keyword evidence="5 9" id="KW-0862">Zinc</keyword>
<dbReference type="EC" id="3.4.24.70" evidence="8"/>
<feature type="domain" description="Peptidase M3A/M3B catalytic" evidence="10">
    <location>
        <begin position="225"/>
        <end position="674"/>
    </location>
</feature>
<keyword evidence="4 9" id="KW-0378">Hydrolase</keyword>
<dbReference type="EMBL" id="ADMG01000037">
    <property type="protein sequence ID" value="EKB30747.1"/>
    <property type="molecule type" value="Genomic_DNA"/>
</dbReference>
<dbReference type="Gene3D" id="3.40.390.10">
    <property type="entry name" value="Collagenase (Catalytic Domain)"/>
    <property type="match status" value="1"/>
</dbReference>
<comment type="cofactor">
    <cofactor evidence="9">
        <name>Zn(2+)</name>
        <dbReference type="ChEBI" id="CHEBI:29105"/>
    </cofactor>
    <text evidence="9">Binds 1 zinc ion.</text>
</comment>
<keyword evidence="13" id="KW-1185">Reference proteome</keyword>
<proteinExistence type="inferred from homology"/>
<sequence length="678" mass="75817">MTESVNPLLNASGLIDYASVRPEHVAPAVETLSKNLEETLARVTAPETPATWEAVAEPLEKATLAFTRGWGVVGHLQSVVDTPALRDAYNAALPAVTQLFIDLSQNEALFAKYKAMKASDGFASLPPVRRRIIERELRDFRLSGAELPEAERARVKVVGERLSMLSQKFSENLLDATNAWELVVTDETRLAGIPEDARALFAANAKSAGKEGWRITLHFPSYLPVMQYADDRSLRETLYRAFSTRASEFDGGKYDNTPLISEILRLRREEAALLGFADYAESSLATKMADTPAEVIAFLRDLASRAKPFAEKDMAALRAFAADELDIADMQPWDQAYASEKLRQARYSYSDQEVKQYFTEPTVFSGLFKLAETLYGIRIRPATASVWHSDVKYFEVCRDDEVIASFYADLYAREGKRSGAWMDADRTRCVMDGVLQTPVAYLVCNFAQGVNGRPATLTHDDVTTLFHEFGHCLHHLLTDQTEVAVSGISGVEWDAVELPSQFMENFAWEWDVVKGLAKHVETGESIPESLFEKMLAAKNFQSGMACVRQVEFALFDMLLHTSFNPDTDDVQDLLQDVRREVAVSFPPDYNRFPQSFSHIFAGGYAAGYYSYKWAEVLSADAFSAFEETGVLNPETGARFRREILGRGSSRDAMENFIAFRGRRPEIDALLRHSGMTVN</sequence>
<protein>
    <recommendedName>
        <fullName evidence="8">oligopeptidase A</fullName>
        <ecNumber evidence="8">3.4.24.70</ecNumber>
    </recommendedName>
</protein>
<evidence type="ECO:0000256" key="5">
    <source>
        <dbReference type="ARBA" id="ARBA00022833"/>
    </source>
</evidence>
<dbReference type="SUPFAM" id="SSF55486">
    <property type="entry name" value="Metalloproteases ('zincins'), catalytic domain"/>
    <property type="match status" value="1"/>
</dbReference>
<dbReference type="InterPro" id="IPR024077">
    <property type="entry name" value="Neurolysin/TOP_dom2"/>
</dbReference>
<evidence type="ECO:0000256" key="2">
    <source>
        <dbReference type="ARBA" id="ARBA00022670"/>
    </source>
</evidence>
<name>K1JST7_9BURK</name>
<evidence type="ECO:0000256" key="3">
    <source>
        <dbReference type="ARBA" id="ARBA00022723"/>
    </source>
</evidence>
<comment type="caution">
    <text evidence="12">The sequence shown here is derived from an EMBL/GenBank/DDBJ whole genome shotgun (WGS) entry which is preliminary data.</text>
</comment>
<reference evidence="12 13" key="1">
    <citation type="submission" date="2012-05" db="EMBL/GenBank/DDBJ databases">
        <title>The Genome Sequence of Sutterella wadsworthensis 2_1_59BFAA.</title>
        <authorList>
            <consortium name="The Broad Institute Genome Sequencing Platform"/>
            <person name="Earl A."/>
            <person name="Ward D."/>
            <person name="Feldgarden M."/>
            <person name="Gevers D."/>
            <person name="Daigneault M."/>
            <person name="Strauss J."/>
            <person name="Allen-Vercoe E."/>
            <person name="Walker B."/>
            <person name="Young S.K."/>
            <person name="Zeng Q."/>
            <person name="Gargeya S."/>
            <person name="Fitzgerald M."/>
            <person name="Haas B."/>
            <person name="Abouelleil A."/>
            <person name="Alvarado L."/>
            <person name="Arachchi H.M."/>
            <person name="Berlin A.M."/>
            <person name="Chapman S.B."/>
            <person name="Goldberg J."/>
            <person name="Griggs A."/>
            <person name="Gujja S."/>
            <person name="Hansen M."/>
            <person name="Howarth C."/>
            <person name="Imamovic A."/>
            <person name="Larimer J."/>
            <person name="McCowen C."/>
            <person name="Montmayeur A."/>
            <person name="Murphy C."/>
            <person name="Neiman D."/>
            <person name="Pearson M."/>
            <person name="Priest M."/>
            <person name="Roberts A."/>
            <person name="Saif S."/>
            <person name="Shea T."/>
            <person name="Sisk P."/>
            <person name="Sykes S."/>
            <person name="Wortman J."/>
            <person name="Nusbaum C."/>
            <person name="Birren B."/>
        </authorList>
    </citation>
    <scope>NUCLEOTIDE SEQUENCE [LARGE SCALE GENOMIC DNA]</scope>
    <source>
        <strain evidence="12 13">2_1_59BFAA</strain>
    </source>
</reference>
<accession>K1JST7</accession>
<evidence type="ECO:0000259" key="11">
    <source>
        <dbReference type="Pfam" id="PF19310"/>
    </source>
</evidence>
<dbReference type="GO" id="GO:0005829">
    <property type="term" value="C:cytosol"/>
    <property type="evidence" value="ECO:0007669"/>
    <property type="project" value="UniProtKB-ARBA"/>
</dbReference>